<evidence type="ECO:0000313" key="2">
    <source>
        <dbReference type="EMBL" id="NMO10196.1"/>
    </source>
</evidence>
<sequence length="49" mass="5236">MILNGSKQSSKTHAQNAQPTHTTPLGNSPGKEIKENATKDTSLYKATPL</sequence>
<proteinExistence type="predicted"/>
<dbReference type="RefSeq" id="WP_157809455.1">
    <property type="nucleotide sequence ID" value="NZ_CP017766.1"/>
</dbReference>
<reference evidence="2 3" key="1">
    <citation type="submission" date="2020-04" db="EMBL/GenBank/DDBJ databases">
        <title>Draft genome of Methanobacterium subterraneum isolated from animal feces.</title>
        <authorList>
            <person name="Ouboter H.T."/>
            <person name="Berger S."/>
            <person name="Gungor E."/>
            <person name="Jetten M.S.M."/>
            <person name="Welte C.U."/>
        </authorList>
    </citation>
    <scope>NUCLEOTIDE SEQUENCE [LARGE SCALE GENOMIC DNA]</scope>
    <source>
        <strain evidence="2">HO_2020</strain>
    </source>
</reference>
<dbReference type="AlphaFoldDB" id="A0A7K4DQ93"/>
<dbReference type="EMBL" id="JABBYL010000036">
    <property type="protein sequence ID" value="NMO10196.1"/>
    <property type="molecule type" value="Genomic_DNA"/>
</dbReference>
<evidence type="ECO:0000313" key="3">
    <source>
        <dbReference type="Proteomes" id="UP000591058"/>
    </source>
</evidence>
<name>A0A7K4DQ93_9EURY</name>
<protein>
    <submittedName>
        <fullName evidence="2">Uncharacterized protein</fullName>
    </submittedName>
</protein>
<accession>A0A7K4DQ93</accession>
<organism evidence="2 3">
    <name type="scientific">Methanobacterium subterraneum</name>
    <dbReference type="NCBI Taxonomy" id="59277"/>
    <lineage>
        <taxon>Archaea</taxon>
        <taxon>Methanobacteriati</taxon>
        <taxon>Methanobacteriota</taxon>
        <taxon>Methanomada group</taxon>
        <taxon>Methanobacteria</taxon>
        <taxon>Methanobacteriales</taxon>
        <taxon>Methanobacteriaceae</taxon>
        <taxon>Methanobacterium</taxon>
    </lineage>
</organism>
<feature type="region of interest" description="Disordered" evidence="1">
    <location>
        <begin position="1"/>
        <end position="49"/>
    </location>
</feature>
<comment type="caution">
    <text evidence="2">The sequence shown here is derived from an EMBL/GenBank/DDBJ whole genome shotgun (WGS) entry which is preliminary data.</text>
</comment>
<feature type="compositionally biased region" description="Polar residues" evidence="1">
    <location>
        <begin position="1"/>
        <end position="26"/>
    </location>
</feature>
<dbReference type="GeneID" id="43419635"/>
<evidence type="ECO:0000256" key="1">
    <source>
        <dbReference type="SAM" id="MobiDB-lite"/>
    </source>
</evidence>
<gene>
    <name evidence="2" type="ORF">HG719_10285</name>
</gene>
<dbReference type="Proteomes" id="UP000591058">
    <property type="component" value="Unassembled WGS sequence"/>
</dbReference>